<protein>
    <submittedName>
        <fullName evidence="1">Uncharacterized protein</fullName>
    </submittedName>
</protein>
<keyword evidence="2" id="KW-1185">Reference proteome</keyword>
<evidence type="ECO:0000313" key="2">
    <source>
        <dbReference type="Proteomes" id="UP000032142"/>
    </source>
</evidence>
<dbReference type="Proteomes" id="UP000032142">
    <property type="component" value="Unassembled WGS sequence"/>
</dbReference>
<dbReference type="AlphaFoldDB" id="A0A0B0PNJ8"/>
<dbReference type="EMBL" id="KN430823">
    <property type="protein sequence ID" value="KHG24981.1"/>
    <property type="molecule type" value="Genomic_DNA"/>
</dbReference>
<sequence length="31" mass="3806">MPVCDYSSPWSRLLNRHRRVRHGRVRKSRPC</sequence>
<organism evidence="1 2">
    <name type="scientific">Gossypium arboreum</name>
    <name type="common">Tree cotton</name>
    <name type="synonym">Gossypium nanking</name>
    <dbReference type="NCBI Taxonomy" id="29729"/>
    <lineage>
        <taxon>Eukaryota</taxon>
        <taxon>Viridiplantae</taxon>
        <taxon>Streptophyta</taxon>
        <taxon>Embryophyta</taxon>
        <taxon>Tracheophyta</taxon>
        <taxon>Spermatophyta</taxon>
        <taxon>Magnoliopsida</taxon>
        <taxon>eudicotyledons</taxon>
        <taxon>Gunneridae</taxon>
        <taxon>Pentapetalae</taxon>
        <taxon>rosids</taxon>
        <taxon>malvids</taxon>
        <taxon>Malvales</taxon>
        <taxon>Malvaceae</taxon>
        <taxon>Malvoideae</taxon>
        <taxon>Gossypium</taxon>
    </lineage>
</organism>
<name>A0A0B0PNJ8_GOSAR</name>
<gene>
    <name evidence="1" type="ORF">F383_30403</name>
</gene>
<evidence type="ECO:0000313" key="1">
    <source>
        <dbReference type="EMBL" id="KHG24981.1"/>
    </source>
</evidence>
<reference evidence="2" key="1">
    <citation type="submission" date="2014-09" db="EMBL/GenBank/DDBJ databases">
        <authorList>
            <person name="Mudge J."/>
            <person name="Ramaraj T."/>
            <person name="Lindquist I.E."/>
            <person name="Bharti A.K."/>
            <person name="Sundararajan A."/>
            <person name="Cameron C.T."/>
            <person name="Woodward J.E."/>
            <person name="May G.D."/>
            <person name="Brubaker C."/>
            <person name="Broadhvest J."/>
            <person name="Wilkins T.A."/>
        </authorList>
    </citation>
    <scope>NUCLEOTIDE SEQUENCE</scope>
    <source>
        <strain evidence="2">cv. AKA8401</strain>
    </source>
</reference>
<proteinExistence type="predicted"/>
<accession>A0A0B0PNJ8</accession>